<keyword evidence="2" id="KW-1185">Reference proteome</keyword>
<proteinExistence type="predicted"/>
<organism evidence="1 2">
    <name type="scientific">Heliocybe sulcata</name>
    <dbReference type="NCBI Taxonomy" id="5364"/>
    <lineage>
        <taxon>Eukaryota</taxon>
        <taxon>Fungi</taxon>
        <taxon>Dikarya</taxon>
        <taxon>Basidiomycota</taxon>
        <taxon>Agaricomycotina</taxon>
        <taxon>Agaricomycetes</taxon>
        <taxon>Gloeophyllales</taxon>
        <taxon>Gloeophyllaceae</taxon>
        <taxon>Heliocybe</taxon>
    </lineage>
</organism>
<accession>A0A5C3NG88</accession>
<evidence type="ECO:0000313" key="2">
    <source>
        <dbReference type="Proteomes" id="UP000305948"/>
    </source>
</evidence>
<protein>
    <submittedName>
        <fullName evidence="1">Uncharacterized protein</fullName>
    </submittedName>
</protein>
<dbReference type="AlphaFoldDB" id="A0A5C3NG88"/>
<name>A0A5C3NG88_9AGAM</name>
<dbReference type="EMBL" id="ML213503">
    <property type="protein sequence ID" value="TFK56373.1"/>
    <property type="molecule type" value="Genomic_DNA"/>
</dbReference>
<dbReference type="Proteomes" id="UP000305948">
    <property type="component" value="Unassembled WGS sequence"/>
</dbReference>
<gene>
    <name evidence="1" type="ORF">OE88DRAFT_9608</name>
</gene>
<sequence>MLYVLVCSVVQSPMVSTQSFFTASVEIWPQHSTTPRILGTGALRAQSKSPRVDAELVHQVGRATYWFRSNLFRCILRLGFLL</sequence>
<evidence type="ECO:0000313" key="1">
    <source>
        <dbReference type="EMBL" id="TFK56373.1"/>
    </source>
</evidence>
<reference evidence="1 2" key="1">
    <citation type="journal article" date="2019" name="Nat. Ecol. Evol.">
        <title>Megaphylogeny resolves global patterns of mushroom evolution.</title>
        <authorList>
            <person name="Varga T."/>
            <person name="Krizsan K."/>
            <person name="Foldi C."/>
            <person name="Dima B."/>
            <person name="Sanchez-Garcia M."/>
            <person name="Sanchez-Ramirez S."/>
            <person name="Szollosi G.J."/>
            <person name="Szarkandi J.G."/>
            <person name="Papp V."/>
            <person name="Albert L."/>
            <person name="Andreopoulos W."/>
            <person name="Angelini C."/>
            <person name="Antonin V."/>
            <person name="Barry K.W."/>
            <person name="Bougher N.L."/>
            <person name="Buchanan P."/>
            <person name="Buyck B."/>
            <person name="Bense V."/>
            <person name="Catcheside P."/>
            <person name="Chovatia M."/>
            <person name="Cooper J."/>
            <person name="Damon W."/>
            <person name="Desjardin D."/>
            <person name="Finy P."/>
            <person name="Geml J."/>
            <person name="Haridas S."/>
            <person name="Hughes K."/>
            <person name="Justo A."/>
            <person name="Karasinski D."/>
            <person name="Kautmanova I."/>
            <person name="Kiss B."/>
            <person name="Kocsube S."/>
            <person name="Kotiranta H."/>
            <person name="LaButti K.M."/>
            <person name="Lechner B.E."/>
            <person name="Liimatainen K."/>
            <person name="Lipzen A."/>
            <person name="Lukacs Z."/>
            <person name="Mihaltcheva S."/>
            <person name="Morgado L.N."/>
            <person name="Niskanen T."/>
            <person name="Noordeloos M.E."/>
            <person name="Ohm R.A."/>
            <person name="Ortiz-Santana B."/>
            <person name="Ovrebo C."/>
            <person name="Racz N."/>
            <person name="Riley R."/>
            <person name="Savchenko A."/>
            <person name="Shiryaev A."/>
            <person name="Soop K."/>
            <person name="Spirin V."/>
            <person name="Szebenyi C."/>
            <person name="Tomsovsky M."/>
            <person name="Tulloss R.E."/>
            <person name="Uehling J."/>
            <person name="Grigoriev I.V."/>
            <person name="Vagvolgyi C."/>
            <person name="Papp T."/>
            <person name="Martin F.M."/>
            <person name="Miettinen O."/>
            <person name="Hibbett D.S."/>
            <person name="Nagy L.G."/>
        </authorList>
    </citation>
    <scope>NUCLEOTIDE SEQUENCE [LARGE SCALE GENOMIC DNA]</scope>
    <source>
        <strain evidence="1 2">OMC1185</strain>
    </source>
</reference>